<dbReference type="InterPro" id="IPR042100">
    <property type="entry name" value="Bug_dom1"/>
</dbReference>
<feature type="chain" id="PRO_5028960507" evidence="2">
    <location>
        <begin position="27"/>
        <end position="327"/>
    </location>
</feature>
<dbReference type="PANTHER" id="PTHR42928:SF5">
    <property type="entry name" value="BLR1237 PROTEIN"/>
    <property type="match status" value="1"/>
</dbReference>
<proteinExistence type="inferred from homology"/>
<reference evidence="3 4" key="1">
    <citation type="submission" date="2020-08" db="EMBL/GenBank/DDBJ databases">
        <title>Genome sequence of Diaphorobacter ruginosibacter DSM 27467T.</title>
        <authorList>
            <person name="Hyun D.-W."/>
            <person name="Bae J.-W."/>
        </authorList>
    </citation>
    <scope>NUCLEOTIDE SEQUENCE [LARGE SCALE GENOMIC DNA]</scope>
    <source>
        <strain evidence="3 4">DSM 27467</strain>
    </source>
</reference>
<dbReference type="Gene3D" id="3.40.190.150">
    <property type="entry name" value="Bordetella uptake gene, domain 1"/>
    <property type="match status" value="1"/>
</dbReference>
<keyword evidence="2" id="KW-0732">Signal</keyword>
<dbReference type="AlphaFoldDB" id="A0A7G9RUV7"/>
<protein>
    <submittedName>
        <fullName evidence="3">Tripartite tricarboxylate transporter substrate binding protein</fullName>
    </submittedName>
</protein>
<keyword evidence="4" id="KW-1185">Reference proteome</keyword>
<dbReference type="SUPFAM" id="SSF53850">
    <property type="entry name" value="Periplasmic binding protein-like II"/>
    <property type="match status" value="1"/>
</dbReference>
<accession>A0A7G9RUV7</accession>
<dbReference type="EMBL" id="CP060714">
    <property type="protein sequence ID" value="QNN59382.1"/>
    <property type="molecule type" value="Genomic_DNA"/>
</dbReference>
<gene>
    <name evidence="3" type="ORF">H9K76_01250</name>
</gene>
<evidence type="ECO:0000313" key="4">
    <source>
        <dbReference type="Proteomes" id="UP000515811"/>
    </source>
</evidence>
<dbReference type="Pfam" id="PF03401">
    <property type="entry name" value="TctC"/>
    <property type="match status" value="1"/>
</dbReference>
<organism evidence="3 4">
    <name type="scientific">Diaphorobacter ruginosibacter</name>
    <dbReference type="NCBI Taxonomy" id="1715720"/>
    <lineage>
        <taxon>Bacteria</taxon>
        <taxon>Pseudomonadati</taxon>
        <taxon>Pseudomonadota</taxon>
        <taxon>Betaproteobacteria</taxon>
        <taxon>Burkholderiales</taxon>
        <taxon>Comamonadaceae</taxon>
        <taxon>Diaphorobacter</taxon>
    </lineage>
</organism>
<dbReference type="CDD" id="cd13578">
    <property type="entry name" value="PBP2_Bug27"/>
    <property type="match status" value="1"/>
</dbReference>
<dbReference type="KEGG" id="drg:H9K76_01250"/>
<name>A0A7G9RUV7_9BURK</name>
<comment type="similarity">
    <text evidence="1">Belongs to the UPF0065 (bug) family.</text>
</comment>
<dbReference type="InterPro" id="IPR005064">
    <property type="entry name" value="BUG"/>
</dbReference>
<dbReference type="Gene3D" id="3.40.190.10">
    <property type="entry name" value="Periplasmic binding protein-like II"/>
    <property type="match status" value="1"/>
</dbReference>
<feature type="signal peptide" evidence="2">
    <location>
        <begin position="1"/>
        <end position="26"/>
    </location>
</feature>
<evidence type="ECO:0000256" key="1">
    <source>
        <dbReference type="ARBA" id="ARBA00006987"/>
    </source>
</evidence>
<sequence>MNRRQWTLSLAALPAALATTPMAAMANEGKPVTIVVPYAAGGTTDMLGRLLAKELAPLLRRTIIVDNKPGAGSAIGAAYVAKAPADGSVLLVATSTTLAINPSLYRKLPYDPARDFVPVGMIGAVPLAVVTHASVPARTLEELVALSRSRREGLSYGSAGNGSPQHLAAEMLKAATGARLNHVPYKGSALAVTDLLGQQIDVMFSDIAPVLQHVKSGRLRALAVTSPRRQASMPDVPAVAESGIKGTADFDAVAWQSLVAPAGTSRELVGKMAAALSKVMSEASVRAQLARDGLEPGSIAPEQLAEYIRSETARWAAVVRFSGATVD</sequence>
<dbReference type="Proteomes" id="UP000515811">
    <property type="component" value="Chromosome"/>
</dbReference>
<dbReference type="PANTHER" id="PTHR42928">
    <property type="entry name" value="TRICARBOXYLATE-BINDING PROTEIN"/>
    <property type="match status" value="1"/>
</dbReference>
<dbReference type="PIRSF" id="PIRSF017082">
    <property type="entry name" value="YflP"/>
    <property type="match status" value="1"/>
</dbReference>
<evidence type="ECO:0000313" key="3">
    <source>
        <dbReference type="EMBL" id="QNN59382.1"/>
    </source>
</evidence>
<evidence type="ECO:0000256" key="2">
    <source>
        <dbReference type="SAM" id="SignalP"/>
    </source>
</evidence>